<evidence type="ECO:0000256" key="1">
    <source>
        <dbReference type="SAM" id="MobiDB-lite"/>
    </source>
</evidence>
<dbReference type="EMBL" id="BTRK01000002">
    <property type="protein sequence ID" value="GMR37353.1"/>
    <property type="molecule type" value="Genomic_DNA"/>
</dbReference>
<evidence type="ECO:0000313" key="4">
    <source>
        <dbReference type="Proteomes" id="UP001328107"/>
    </source>
</evidence>
<organism evidence="3 4">
    <name type="scientific">Pristionchus mayeri</name>
    <dbReference type="NCBI Taxonomy" id="1317129"/>
    <lineage>
        <taxon>Eukaryota</taxon>
        <taxon>Metazoa</taxon>
        <taxon>Ecdysozoa</taxon>
        <taxon>Nematoda</taxon>
        <taxon>Chromadorea</taxon>
        <taxon>Rhabditida</taxon>
        <taxon>Rhabditina</taxon>
        <taxon>Diplogasteromorpha</taxon>
        <taxon>Diplogasteroidea</taxon>
        <taxon>Neodiplogasteridae</taxon>
        <taxon>Pristionchus</taxon>
    </lineage>
</organism>
<evidence type="ECO:0000259" key="2">
    <source>
        <dbReference type="PROSITE" id="PS50132"/>
    </source>
</evidence>
<dbReference type="InterPro" id="IPR016137">
    <property type="entry name" value="RGS"/>
</dbReference>
<feature type="non-terminal residue" evidence="3">
    <location>
        <position position="1"/>
    </location>
</feature>
<keyword evidence="4" id="KW-1185">Reference proteome</keyword>
<dbReference type="SMART" id="SM00315">
    <property type="entry name" value="RGS"/>
    <property type="match status" value="1"/>
</dbReference>
<dbReference type="Gene3D" id="1.10.167.10">
    <property type="entry name" value="Regulator of G-protein Signalling 4, domain 2"/>
    <property type="match status" value="1"/>
</dbReference>
<evidence type="ECO:0000313" key="3">
    <source>
        <dbReference type="EMBL" id="GMR37353.1"/>
    </source>
</evidence>
<protein>
    <recommendedName>
        <fullName evidence="2">RGS domain-containing protein</fullName>
    </recommendedName>
</protein>
<feature type="domain" description="RGS" evidence="2">
    <location>
        <begin position="123"/>
        <end position="245"/>
    </location>
</feature>
<name>A0AAN5C4T4_9BILA</name>
<dbReference type="InterPro" id="IPR036305">
    <property type="entry name" value="RGS_sf"/>
</dbReference>
<dbReference type="Proteomes" id="UP001328107">
    <property type="component" value="Unassembled WGS sequence"/>
</dbReference>
<proteinExistence type="predicted"/>
<feature type="region of interest" description="Disordered" evidence="1">
    <location>
        <begin position="83"/>
        <end position="112"/>
    </location>
</feature>
<dbReference type="PRINTS" id="PR01301">
    <property type="entry name" value="RGSPROTEIN"/>
</dbReference>
<dbReference type="AlphaFoldDB" id="A0AAN5C4T4"/>
<dbReference type="InterPro" id="IPR044926">
    <property type="entry name" value="RGS_subdomain_2"/>
</dbReference>
<dbReference type="SUPFAM" id="SSF48097">
    <property type="entry name" value="Regulator of G-protein signaling, RGS"/>
    <property type="match status" value="1"/>
</dbReference>
<dbReference type="Pfam" id="PF00615">
    <property type="entry name" value="RGS"/>
    <property type="match status" value="1"/>
</dbReference>
<gene>
    <name evidence="3" type="ORF">PMAYCL1PPCAC_07548</name>
</gene>
<sequence length="263" mass="30484">GVDYSSALFCTISSHSDMSIPPHHKFSCPEQGETRKISFKENLAKCMRSPSLMSKREAAKRKWSAMRESFRLNRIKNNIQSSRLFSPRSERRRRSADGGSSMPVPSPSPTTRYGLSPNEWTFAFDHVITDADGRAQFTKFLQSEYSEENILFWWAVEELRAIATDRNEFERTVQEMFDTFIAADSPLAINIDHDTRTDIIERVQTKTPDTYPENIYDRAQTHVYRLMEKDCFSRFVHTPAYKEVAKKLSLPQTFRFNGRLSPC</sequence>
<dbReference type="PANTHER" id="PTHR10845:SF254">
    <property type="entry name" value="RGS DOMAIN-CONTAINING PROTEIN-RELATED"/>
    <property type="match status" value="1"/>
</dbReference>
<comment type="caution">
    <text evidence="3">The sequence shown here is derived from an EMBL/GenBank/DDBJ whole genome shotgun (WGS) entry which is preliminary data.</text>
</comment>
<dbReference type="PANTHER" id="PTHR10845">
    <property type="entry name" value="REGULATOR OF G PROTEIN SIGNALING"/>
    <property type="match status" value="1"/>
</dbReference>
<accession>A0AAN5C4T4</accession>
<dbReference type="PROSITE" id="PS50132">
    <property type="entry name" value="RGS"/>
    <property type="match status" value="1"/>
</dbReference>
<reference evidence="4" key="1">
    <citation type="submission" date="2022-10" db="EMBL/GenBank/DDBJ databases">
        <title>Genome assembly of Pristionchus species.</title>
        <authorList>
            <person name="Yoshida K."/>
            <person name="Sommer R.J."/>
        </authorList>
    </citation>
    <scope>NUCLEOTIDE SEQUENCE [LARGE SCALE GENOMIC DNA]</scope>
    <source>
        <strain evidence="4">RS5460</strain>
    </source>
</reference>